<proteinExistence type="predicted"/>
<protein>
    <submittedName>
        <fullName evidence="1">Uncharacterized protein</fullName>
    </submittedName>
</protein>
<gene>
    <name evidence="1" type="ORF">KIN20_035155</name>
</gene>
<dbReference type="AlphaFoldDB" id="A0AAD5RAP8"/>
<comment type="caution">
    <text evidence="1">The sequence shown here is derived from an EMBL/GenBank/DDBJ whole genome shotgun (WGS) entry which is preliminary data.</text>
</comment>
<keyword evidence="2" id="KW-1185">Reference proteome</keyword>
<accession>A0AAD5RAP8</accession>
<evidence type="ECO:0000313" key="1">
    <source>
        <dbReference type="EMBL" id="KAJ1372868.1"/>
    </source>
</evidence>
<evidence type="ECO:0000313" key="2">
    <source>
        <dbReference type="Proteomes" id="UP001196413"/>
    </source>
</evidence>
<organism evidence="1 2">
    <name type="scientific">Parelaphostrongylus tenuis</name>
    <name type="common">Meningeal worm</name>
    <dbReference type="NCBI Taxonomy" id="148309"/>
    <lineage>
        <taxon>Eukaryota</taxon>
        <taxon>Metazoa</taxon>
        <taxon>Ecdysozoa</taxon>
        <taxon>Nematoda</taxon>
        <taxon>Chromadorea</taxon>
        <taxon>Rhabditida</taxon>
        <taxon>Rhabditina</taxon>
        <taxon>Rhabditomorpha</taxon>
        <taxon>Strongyloidea</taxon>
        <taxon>Metastrongylidae</taxon>
        <taxon>Parelaphostrongylus</taxon>
    </lineage>
</organism>
<reference evidence="1" key="1">
    <citation type="submission" date="2021-06" db="EMBL/GenBank/DDBJ databases">
        <title>Parelaphostrongylus tenuis whole genome reference sequence.</title>
        <authorList>
            <person name="Garwood T.J."/>
            <person name="Larsen P.A."/>
            <person name="Fountain-Jones N.M."/>
            <person name="Garbe J.R."/>
            <person name="Macchietto M.G."/>
            <person name="Kania S.A."/>
            <person name="Gerhold R.W."/>
            <person name="Richards J.E."/>
            <person name="Wolf T.M."/>
        </authorList>
    </citation>
    <scope>NUCLEOTIDE SEQUENCE</scope>
    <source>
        <strain evidence="1">MNPRO001-30</strain>
        <tissue evidence="1">Meninges</tissue>
    </source>
</reference>
<dbReference type="Proteomes" id="UP001196413">
    <property type="component" value="Unassembled WGS sequence"/>
</dbReference>
<name>A0AAD5RAP8_PARTN</name>
<dbReference type="EMBL" id="JAHQIW010007199">
    <property type="protein sequence ID" value="KAJ1372868.1"/>
    <property type="molecule type" value="Genomic_DNA"/>
</dbReference>
<sequence>MSLHVTRSDYLWNSEIICLRRFNDNGMKAVLENLIDVLIRLKAIESQMLKMRKECQDRQKIWEIVEREVNDLEEKAVLYRYRVVETQSLHNGDERKA</sequence>